<accession>A0ABM6CUS8</accession>
<sequence length="106" mass="11969">MDNPHQLYIDLRKTDLLIAEFRHRLDCQYRLIAGLHQQRARAWLEKLRARQMEKHMTALCMHRDALIQAVAATQASVSGHLGRDAADADRGTVAAPRDAADDRTAP</sequence>
<feature type="region of interest" description="Disordered" evidence="1">
    <location>
        <begin position="80"/>
        <end position="106"/>
    </location>
</feature>
<protein>
    <submittedName>
        <fullName evidence="2">Uncharacterized protein</fullName>
    </submittedName>
</protein>
<proteinExistence type="predicted"/>
<dbReference type="Proteomes" id="UP000091897">
    <property type="component" value="Chromosome"/>
</dbReference>
<evidence type="ECO:0000256" key="1">
    <source>
        <dbReference type="SAM" id="MobiDB-lite"/>
    </source>
</evidence>
<keyword evidence="3" id="KW-1185">Reference proteome</keyword>
<reference evidence="2 3" key="1">
    <citation type="submission" date="2016-06" db="EMBL/GenBank/DDBJ databases">
        <title>Complete genome sequences of Bordetella bronchialis and Bordetella flabilis.</title>
        <authorList>
            <person name="LiPuma J.J."/>
            <person name="Spilker T."/>
        </authorList>
    </citation>
    <scope>NUCLEOTIDE SEQUENCE [LARGE SCALE GENOMIC DNA]</scope>
    <source>
        <strain evidence="2 3">AU3182</strain>
    </source>
</reference>
<name>A0ABM6CUS8_9BORD</name>
<dbReference type="EMBL" id="CP016170">
    <property type="protein sequence ID" value="ANN67858.1"/>
    <property type="molecule type" value="Genomic_DNA"/>
</dbReference>
<gene>
    <name evidence="2" type="ORF">BAU06_17540</name>
</gene>
<organism evidence="2 3">
    <name type="scientific">Bordetella bronchialis</name>
    <dbReference type="NCBI Taxonomy" id="463025"/>
    <lineage>
        <taxon>Bacteria</taxon>
        <taxon>Pseudomonadati</taxon>
        <taxon>Pseudomonadota</taxon>
        <taxon>Betaproteobacteria</taxon>
        <taxon>Burkholderiales</taxon>
        <taxon>Alcaligenaceae</taxon>
        <taxon>Bordetella</taxon>
    </lineage>
</organism>
<feature type="compositionally biased region" description="Basic and acidic residues" evidence="1">
    <location>
        <begin position="81"/>
        <end position="90"/>
    </location>
</feature>
<evidence type="ECO:0000313" key="3">
    <source>
        <dbReference type="Proteomes" id="UP000091897"/>
    </source>
</evidence>
<dbReference type="RefSeq" id="WP_066352944.1">
    <property type="nucleotide sequence ID" value="NZ_CBCSFJ010000020.1"/>
</dbReference>
<evidence type="ECO:0000313" key="2">
    <source>
        <dbReference type="EMBL" id="ANN67858.1"/>
    </source>
</evidence>